<sequence>LEDDRFKKLFSDEDFEVNEENEQFKRNAAFAHHKEKSTRVVEEEEEDEEHNESEEEEEVAQSELPDLNEAEGSHIGAEASSSDSGSEEDEESLSTKKKLAKEKERQKQEKRERHRKQYEELLQQREAERTARLVNKPKKFVFYELDSTENTRKFLDEHVKEDNDSEEFSSLAAKKSSLQEKGEFEKHEDVFGGRSMTFTLAKKGASGREAKAAEERKKHAKERKATVRKPTLNIKRSLKKLPGNLSKP</sequence>
<dbReference type="Pfam" id="PF08159">
    <property type="entry name" value="NUC153"/>
    <property type="match status" value="1"/>
</dbReference>
<feature type="region of interest" description="Disordered" evidence="3">
    <location>
        <begin position="18"/>
        <end position="130"/>
    </location>
</feature>
<dbReference type="GO" id="GO:0032040">
    <property type="term" value="C:small-subunit processome"/>
    <property type="evidence" value="ECO:0007669"/>
    <property type="project" value="TreeGrafter"/>
</dbReference>
<name>A0A3P6RB79_CYLGO</name>
<feature type="region of interest" description="Disordered" evidence="3">
    <location>
        <begin position="162"/>
        <end position="189"/>
    </location>
</feature>
<feature type="compositionally biased region" description="Basic and acidic residues" evidence="3">
    <location>
        <begin position="206"/>
        <end position="217"/>
    </location>
</feature>
<keyword evidence="6" id="KW-1185">Reference proteome</keyword>
<dbReference type="PANTHER" id="PTHR14927:SF0">
    <property type="entry name" value="NUCLEOLAR PROTEIN 10"/>
    <property type="match status" value="1"/>
</dbReference>
<feature type="domain" description="NUC153" evidence="4">
    <location>
        <begin position="3"/>
        <end position="26"/>
    </location>
</feature>
<dbReference type="InterPro" id="IPR040382">
    <property type="entry name" value="NOL10/Enp2"/>
</dbReference>
<dbReference type="GO" id="GO:0000462">
    <property type="term" value="P:maturation of SSU-rRNA from tricistronic rRNA transcript (SSU-rRNA, 5.8S rRNA, LSU-rRNA)"/>
    <property type="evidence" value="ECO:0007669"/>
    <property type="project" value="TreeGrafter"/>
</dbReference>
<organism evidence="5 6">
    <name type="scientific">Cylicostephanus goldi</name>
    <name type="common">Nematode worm</name>
    <dbReference type="NCBI Taxonomy" id="71465"/>
    <lineage>
        <taxon>Eukaryota</taxon>
        <taxon>Metazoa</taxon>
        <taxon>Ecdysozoa</taxon>
        <taxon>Nematoda</taxon>
        <taxon>Chromadorea</taxon>
        <taxon>Rhabditida</taxon>
        <taxon>Rhabditina</taxon>
        <taxon>Rhabditomorpha</taxon>
        <taxon>Strongyloidea</taxon>
        <taxon>Strongylidae</taxon>
        <taxon>Cylicostephanus</taxon>
    </lineage>
</organism>
<dbReference type="InterPro" id="IPR012580">
    <property type="entry name" value="NUC153"/>
</dbReference>
<proteinExistence type="predicted"/>
<evidence type="ECO:0000313" key="5">
    <source>
        <dbReference type="EMBL" id="VDK59696.1"/>
    </source>
</evidence>
<evidence type="ECO:0000256" key="1">
    <source>
        <dbReference type="ARBA" id="ARBA00004604"/>
    </source>
</evidence>
<feature type="compositionally biased region" description="Basic and acidic residues" evidence="3">
    <location>
        <begin position="177"/>
        <end position="189"/>
    </location>
</feature>
<evidence type="ECO:0000259" key="4">
    <source>
        <dbReference type="Pfam" id="PF08159"/>
    </source>
</evidence>
<comment type="subcellular location">
    <subcellularLocation>
        <location evidence="1">Nucleus</location>
        <location evidence="1">Nucleolus</location>
    </subcellularLocation>
</comment>
<feature type="non-terminal residue" evidence="5">
    <location>
        <position position="1"/>
    </location>
</feature>
<feature type="compositionally biased region" description="Basic and acidic residues" evidence="3">
    <location>
        <begin position="101"/>
        <end position="130"/>
    </location>
</feature>
<dbReference type="GO" id="GO:0030686">
    <property type="term" value="C:90S preribosome"/>
    <property type="evidence" value="ECO:0007669"/>
    <property type="project" value="TreeGrafter"/>
</dbReference>
<feature type="region of interest" description="Disordered" evidence="3">
    <location>
        <begin position="202"/>
        <end position="248"/>
    </location>
</feature>
<dbReference type="Proteomes" id="UP000271889">
    <property type="component" value="Unassembled WGS sequence"/>
</dbReference>
<dbReference type="PANTHER" id="PTHR14927">
    <property type="entry name" value="NUCLEOLAR PROTEIN 10"/>
    <property type="match status" value="1"/>
</dbReference>
<dbReference type="AlphaFoldDB" id="A0A3P6RB79"/>
<accession>A0A3P6RB79</accession>
<evidence type="ECO:0000256" key="3">
    <source>
        <dbReference type="SAM" id="MobiDB-lite"/>
    </source>
</evidence>
<dbReference type="EMBL" id="UYRV01013563">
    <property type="protein sequence ID" value="VDK59696.1"/>
    <property type="molecule type" value="Genomic_DNA"/>
</dbReference>
<gene>
    <name evidence="5" type="ORF">CGOC_LOCUS4755</name>
</gene>
<feature type="compositionally biased region" description="Acidic residues" evidence="3">
    <location>
        <begin position="42"/>
        <end position="60"/>
    </location>
</feature>
<protein>
    <recommendedName>
        <fullName evidence="4">NUC153 domain-containing protein</fullName>
    </recommendedName>
</protein>
<reference evidence="5 6" key="1">
    <citation type="submission" date="2018-11" db="EMBL/GenBank/DDBJ databases">
        <authorList>
            <consortium name="Pathogen Informatics"/>
        </authorList>
    </citation>
    <scope>NUCLEOTIDE SEQUENCE [LARGE SCALE GENOMIC DNA]</scope>
</reference>
<keyword evidence="2" id="KW-0539">Nucleus</keyword>
<evidence type="ECO:0000313" key="6">
    <source>
        <dbReference type="Proteomes" id="UP000271889"/>
    </source>
</evidence>
<dbReference type="OrthoDB" id="273340at2759"/>
<evidence type="ECO:0000256" key="2">
    <source>
        <dbReference type="ARBA" id="ARBA00023242"/>
    </source>
</evidence>